<name>A0A1W5D6T8_9LECA</name>
<protein>
    <submittedName>
        <fullName evidence="1">Cytochrome P450</fullName>
    </submittedName>
</protein>
<proteinExistence type="predicted"/>
<feature type="non-terminal residue" evidence="1">
    <location>
        <position position="89"/>
    </location>
</feature>
<keyword evidence="2" id="KW-1185">Reference proteome</keyword>
<dbReference type="AlphaFoldDB" id="A0A1W5D6T8"/>
<evidence type="ECO:0000313" key="2">
    <source>
        <dbReference type="Proteomes" id="UP000192927"/>
    </source>
</evidence>
<reference evidence="2" key="1">
    <citation type="submission" date="2017-03" db="EMBL/GenBank/DDBJ databases">
        <authorList>
            <person name="Sharma R."/>
            <person name="Thines M."/>
        </authorList>
    </citation>
    <scope>NUCLEOTIDE SEQUENCE [LARGE SCALE GENOMIC DNA]</scope>
</reference>
<dbReference type="Proteomes" id="UP000192927">
    <property type="component" value="Unassembled WGS sequence"/>
</dbReference>
<evidence type="ECO:0000313" key="1">
    <source>
        <dbReference type="EMBL" id="SLM38816.1"/>
    </source>
</evidence>
<dbReference type="EMBL" id="FWEW01002998">
    <property type="protein sequence ID" value="SLM38816.1"/>
    <property type="molecule type" value="Genomic_DNA"/>
</dbReference>
<organism evidence="1 2">
    <name type="scientific">Lasallia pustulata</name>
    <dbReference type="NCBI Taxonomy" id="136370"/>
    <lineage>
        <taxon>Eukaryota</taxon>
        <taxon>Fungi</taxon>
        <taxon>Dikarya</taxon>
        <taxon>Ascomycota</taxon>
        <taxon>Pezizomycotina</taxon>
        <taxon>Lecanoromycetes</taxon>
        <taxon>OSLEUM clade</taxon>
        <taxon>Umbilicariomycetidae</taxon>
        <taxon>Umbilicariales</taxon>
        <taxon>Umbilicariaceae</taxon>
        <taxon>Lasallia</taxon>
    </lineage>
</organism>
<sequence length="89" mass="10012">MQWYDGLIGQVPWLHYFLRLNPLRPYIPGFKAQDMIITRMALEEIEKRNDDGSGAGINQNDLLSQLLKAHAGTPGKFSRDDVFSVAHGA</sequence>
<accession>A0A1W5D6T8</accession>